<dbReference type="PROSITE" id="PS01278">
    <property type="entry name" value="MTTASE_RADICAL"/>
    <property type="match status" value="1"/>
</dbReference>
<dbReference type="InterPro" id="IPR038135">
    <property type="entry name" value="Methylthiotransferase_N_sf"/>
</dbReference>
<evidence type="ECO:0000256" key="8">
    <source>
        <dbReference type="HAMAP-Rule" id="MF_01865"/>
    </source>
</evidence>
<evidence type="ECO:0000256" key="1">
    <source>
        <dbReference type="ARBA" id="ARBA00022485"/>
    </source>
</evidence>
<sequence length="466" mass="52885">MDMEDWSYKCADKQVYSITFCTFATKEKDLKARTLKKDKVNIITMGCSKNLVDSEVILTQLKGNGINANHESGESDNNIVIINTCGFIDNAKQESVDTILQYVDAKEKGLVEKVYVTGCLSQRYKDDLEKEIPQVDAFFGTRDLPALLKKFKADYKHELVGERLLTHASHYAYMKISEGCDRPCSFCAIPLMRGGHVSTPIEELVREAEHKAANGTKELLLIAQDSTYYGLDLYKKRRLADLMGALADVNGIDWIRLHYAYPTGFPMDVIDVMKDHPNICNYLDIPLQHGSSDVLKVMRRGTSREKQEELIHSIREKIPGIAIRTTLIAGHPGEGEKEFQEMVDFVERMRFERLGVFTYSHEEDTHAFGMADDVPAEEKQARANHLMEVQEQISFDLNQEKVGKTFKVLIDKKENGYFVGRTEFDSVEVDNEVLIDAAAHYCRIGDFVEVKISDATEFDLYGDVVE</sequence>
<dbReference type="InterPro" id="IPR058240">
    <property type="entry name" value="rSAM_sf"/>
</dbReference>
<feature type="binding site" evidence="8">
    <location>
        <position position="119"/>
    </location>
    <ligand>
        <name>[4Fe-4S] cluster</name>
        <dbReference type="ChEBI" id="CHEBI:49883"/>
        <label>1</label>
    </ligand>
</feature>
<dbReference type="PANTHER" id="PTHR43837:SF1">
    <property type="entry name" value="RIBOSOMAL PROTEIN US12 METHYLTHIOTRANSFERASE RIMO"/>
    <property type="match status" value="1"/>
</dbReference>
<dbReference type="InterPro" id="IPR013848">
    <property type="entry name" value="Methylthiotransferase_N"/>
</dbReference>
<dbReference type="InterPro" id="IPR012340">
    <property type="entry name" value="NA-bd_OB-fold"/>
</dbReference>
<dbReference type="Proteomes" id="UP000619457">
    <property type="component" value="Unassembled WGS sequence"/>
</dbReference>
<dbReference type="GO" id="GO:0005829">
    <property type="term" value="C:cytosol"/>
    <property type="evidence" value="ECO:0007669"/>
    <property type="project" value="TreeGrafter"/>
</dbReference>
<dbReference type="PANTHER" id="PTHR43837">
    <property type="entry name" value="RIBOSOMAL PROTEIN S12 METHYLTHIOTRANSFERASE RIMO"/>
    <property type="match status" value="1"/>
</dbReference>
<dbReference type="GO" id="GO:0005840">
    <property type="term" value="C:ribosome"/>
    <property type="evidence" value="ECO:0007669"/>
    <property type="project" value="UniProtKB-KW"/>
</dbReference>
<evidence type="ECO:0000313" key="13">
    <source>
        <dbReference type="Proteomes" id="UP000619457"/>
    </source>
</evidence>
<feature type="domain" description="TRAM" evidence="9">
    <location>
        <begin position="399"/>
        <end position="466"/>
    </location>
</feature>
<keyword evidence="12" id="KW-0689">Ribosomal protein</keyword>
<dbReference type="SMART" id="SM00729">
    <property type="entry name" value="Elp3"/>
    <property type="match status" value="1"/>
</dbReference>
<keyword evidence="13" id="KW-1185">Reference proteome</keyword>
<evidence type="ECO:0000259" key="10">
    <source>
        <dbReference type="PROSITE" id="PS51449"/>
    </source>
</evidence>
<dbReference type="PROSITE" id="PS50926">
    <property type="entry name" value="TRAM"/>
    <property type="match status" value="1"/>
</dbReference>
<comment type="catalytic activity">
    <reaction evidence="8">
        <text>L-aspartate(89)-[ribosomal protein uS12]-hydrogen + (sulfur carrier)-SH + AH2 + 2 S-adenosyl-L-methionine = 3-methylsulfanyl-L-aspartate(89)-[ribosomal protein uS12]-hydrogen + (sulfur carrier)-H + 5'-deoxyadenosine + L-methionine + A + S-adenosyl-L-homocysteine + 2 H(+)</text>
        <dbReference type="Rhea" id="RHEA:37087"/>
        <dbReference type="Rhea" id="RHEA-COMP:10460"/>
        <dbReference type="Rhea" id="RHEA-COMP:10461"/>
        <dbReference type="Rhea" id="RHEA-COMP:14737"/>
        <dbReference type="Rhea" id="RHEA-COMP:14739"/>
        <dbReference type="ChEBI" id="CHEBI:13193"/>
        <dbReference type="ChEBI" id="CHEBI:15378"/>
        <dbReference type="ChEBI" id="CHEBI:17319"/>
        <dbReference type="ChEBI" id="CHEBI:17499"/>
        <dbReference type="ChEBI" id="CHEBI:29917"/>
        <dbReference type="ChEBI" id="CHEBI:29961"/>
        <dbReference type="ChEBI" id="CHEBI:57844"/>
        <dbReference type="ChEBI" id="CHEBI:57856"/>
        <dbReference type="ChEBI" id="CHEBI:59789"/>
        <dbReference type="ChEBI" id="CHEBI:64428"/>
        <dbReference type="ChEBI" id="CHEBI:73599"/>
        <dbReference type="EC" id="2.8.4.4"/>
    </reaction>
</comment>
<gene>
    <name evidence="8 12" type="primary">rimO</name>
    <name evidence="12" type="ORF">GCM10007049_15540</name>
</gene>
<evidence type="ECO:0000259" key="11">
    <source>
        <dbReference type="PROSITE" id="PS51918"/>
    </source>
</evidence>
<keyword evidence="4 8" id="KW-0949">S-adenosyl-L-methionine</keyword>
<dbReference type="SFLD" id="SFLDF00274">
    <property type="entry name" value="ribosomal_protein_S12_methylth"/>
    <property type="match status" value="1"/>
</dbReference>
<comment type="cofactor">
    <cofactor evidence="8">
        <name>[4Fe-4S] cluster</name>
        <dbReference type="ChEBI" id="CHEBI:49883"/>
    </cofactor>
    <text evidence="8">Binds 2 [4Fe-4S] clusters. One cluster is coordinated with 3 cysteines and an exchangeable S-adenosyl-L-methionine.</text>
</comment>
<dbReference type="GO" id="GO:0051539">
    <property type="term" value="F:4 iron, 4 sulfur cluster binding"/>
    <property type="evidence" value="ECO:0007669"/>
    <property type="project" value="UniProtKB-UniRule"/>
</dbReference>
<keyword evidence="7 8" id="KW-0411">Iron-sulfur</keyword>
<dbReference type="GO" id="GO:0006400">
    <property type="term" value="P:tRNA modification"/>
    <property type="evidence" value="ECO:0007669"/>
    <property type="project" value="InterPro"/>
</dbReference>
<keyword evidence="12" id="KW-0687">Ribonucleoprotein</keyword>
<evidence type="ECO:0000256" key="2">
    <source>
        <dbReference type="ARBA" id="ARBA00022490"/>
    </source>
</evidence>
<dbReference type="HAMAP" id="MF_01865">
    <property type="entry name" value="MTTase_RimO"/>
    <property type="match status" value="1"/>
</dbReference>
<dbReference type="NCBIfam" id="TIGR01125">
    <property type="entry name" value="30S ribosomal protein S12 methylthiotransferase RimO"/>
    <property type="match status" value="1"/>
</dbReference>
<dbReference type="EMBL" id="BMWX01000002">
    <property type="protein sequence ID" value="GGZ23472.1"/>
    <property type="molecule type" value="Genomic_DNA"/>
</dbReference>
<reference evidence="12" key="2">
    <citation type="submission" date="2020-09" db="EMBL/GenBank/DDBJ databases">
        <authorList>
            <person name="Sun Q."/>
            <person name="Kim S."/>
        </authorList>
    </citation>
    <scope>NUCLEOTIDE SEQUENCE</scope>
    <source>
        <strain evidence="12">KCTC 12368</strain>
    </source>
</reference>
<dbReference type="EC" id="2.8.4.4" evidence="8"/>
<dbReference type="Pfam" id="PF00919">
    <property type="entry name" value="UPF0004"/>
    <property type="match status" value="1"/>
</dbReference>
<keyword evidence="6 8" id="KW-0408">Iron</keyword>
<dbReference type="CDD" id="cd01335">
    <property type="entry name" value="Radical_SAM"/>
    <property type="match status" value="1"/>
</dbReference>
<dbReference type="SFLD" id="SFLDG01061">
    <property type="entry name" value="methylthiotransferase"/>
    <property type="match status" value="1"/>
</dbReference>
<keyword evidence="5 8" id="KW-0479">Metal-binding</keyword>
<protein>
    <recommendedName>
        <fullName evidence="8">Ribosomal protein uS12 methylthiotransferase RimO</fullName>
        <shortName evidence="8">uS12 MTTase</shortName>
        <shortName evidence="8">uS12 methylthiotransferase</shortName>
        <ecNumber evidence="8">2.8.4.4</ecNumber>
    </recommendedName>
    <alternativeName>
        <fullName evidence="8">Ribosomal protein uS12 (aspartate-C(3))-methylthiotransferase</fullName>
    </alternativeName>
    <alternativeName>
        <fullName evidence="8">Ribosome maturation factor RimO</fullName>
    </alternativeName>
</protein>
<dbReference type="FunFam" id="3.80.30.20:FF:000001">
    <property type="entry name" value="tRNA-2-methylthio-N(6)-dimethylallyladenosine synthase 2"/>
    <property type="match status" value="1"/>
</dbReference>
<feature type="binding site" evidence="8">
    <location>
        <position position="180"/>
    </location>
    <ligand>
        <name>[4Fe-4S] cluster</name>
        <dbReference type="ChEBI" id="CHEBI:49883"/>
        <label>2</label>
        <note>4Fe-4S-S-AdoMet</note>
    </ligand>
</feature>
<dbReference type="PROSITE" id="PS51918">
    <property type="entry name" value="RADICAL_SAM"/>
    <property type="match status" value="1"/>
</dbReference>
<dbReference type="SUPFAM" id="SSF102114">
    <property type="entry name" value="Radical SAM enzymes"/>
    <property type="match status" value="1"/>
</dbReference>
<organism evidence="12 13">
    <name type="scientific">Echinicola pacifica</name>
    <dbReference type="NCBI Taxonomy" id="346377"/>
    <lineage>
        <taxon>Bacteria</taxon>
        <taxon>Pseudomonadati</taxon>
        <taxon>Bacteroidota</taxon>
        <taxon>Cytophagia</taxon>
        <taxon>Cytophagales</taxon>
        <taxon>Cyclobacteriaceae</taxon>
        <taxon>Echinicola</taxon>
    </lineage>
</organism>
<dbReference type="Pfam" id="PF18693">
    <property type="entry name" value="TRAM_2"/>
    <property type="match status" value="1"/>
</dbReference>
<keyword evidence="2 8" id="KW-0963">Cytoplasm</keyword>
<dbReference type="GO" id="GO:0103039">
    <property type="term" value="F:protein methylthiotransferase activity"/>
    <property type="evidence" value="ECO:0007669"/>
    <property type="project" value="UniProtKB-EC"/>
</dbReference>
<dbReference type="AlphaFoldDB" id="A0A918UNU1"/>
<feature type="domain" description="MTTase N-terminal" evidence="10">
    <location>
        <begin position="38"/>
        <end position="156"/>
    </location>
</feature>
<comment type="caution">
    <text evidence="12">The sequence shown here is derived from an EMBL/GenBank/DDBJ whole genome shotgun (WGS) entry which is preliminary data.</text>
</comment>
<feature type="binding site" evidence="8">
    <location>
        <position position="187"/>
    </location>
    <ligand>
        <name>[4Fe-4S] cluster</name>
        <dbReference type="ChEBI" id="CHEBI:49883"/>
        <label>2</label>
        <note>4Fe-4S-S-AdoMet</note>
    </ligand>
</feature>
<dbReference type="InterPro" id="IPR005840">
    <property type="entry name" value="Ribosomal_uS12_MeSTrfase_RimO"/>
</dbReference>
<dbReference type="Gene3D" id="2.40.50.140">
    <property type="entry name" value="Nucleic acid-binding proteins"/>
    <property type="match status" value="1"/>
</dbReference>
<dbReference type="NCBIfam" id="TIGR00089">
    <property type="entry name" value="MiaB/RimO family radical SAM methylthiotransferase"/>
    <property type="match status" value="1"/>
</dbReference>
<name>A0A918UNU1_9BACT</name>
<evidence type="ECO:0000259" key="9">
    <source>
        <dbReference type="PROSITE" id="PS50926"/>
    </source>
</evidence>
<dbReference type="GO" id="GO:0046872">
    <property type="term" value="F:metal ion binding"/>
    <property type="evidence" value="ECO:0007669"/>
    <property type="project" value="UniProtKB-KW"/>
</dbReference>
<feature type="domain" description="Radical SAM core" evidence="11">
    <location>
        <begin position="166"/>
        <end position="396"/>
    </location>
</feature>
<dbReference type="InterPro" id="IPR007197">
    <property type="entry name" value="rSAM"/>
</dbReference>
<evidence type="ECO:0000313" key="12">
    <source>
        <dbReference type="EMBL" id="GGZ23472.1"/>
    </source>
</evidence>
<evidence type="ECO:0000256" key="6">
    <source>
        <dbReference type="ARBA" id="ARBA00023004"/>
    </source>
</evidence>
<dbReference type="PROSITE" id="PS51449">
    <property type="entry name" value="MTTASE_N"/>
    <property type="match status" value="1"/>
</dbReference>
<accession>A0A918UNU1</accession>
<evidence type="ECO:0000256" key="7">
    <source>
        <dbReference type="ARBA" id="ARBA00023014"/>
    </source>
</evidence>
<dbReference type="InterPro" id="IPR023404">
    <property type="entry name" value="rSAM_horseshoe"/>
</dbReference>
<dbReference type="InterPro" id="IPR005839">
    <property type="entry name" value="Methylthiotransferase"/>
</dbReference>
<feature type="binding site" evidence="8">
    <location>
        <position position="47"/>
    </location>
    <ligand>
        <name>[4Fe-4S] cluster</name>
        <dbReference type="ChEBI" id="CHEBI:49883"/>
        <label>1</label>
    </ligand>
</feature>
<comment type="similarity">
    <text evidence="8">Belongs to the methylthiotransferase family. RimO subfamily.</text>
</comment>
<proteinExistence type="inferred from homology"/>
<evidence type="ECO:0000256" key="4">
    <source>
        <dbReference type="ARBA" id="ARBA00022691"/>
    </source>
</evidence>
<dbReference type="SFLD" id="SFLDG01082">
    <property type="entry name" value="B12-binding_domain_containing"/>
    <property type="match status" value="1"/>
</dbReference>
<feature type="binding site" evidence="8">
    <location>
        <position position="184"/>
    </location>
    <ligand>
        <name>[4Fe-4S] cluster</name>
        <dbReference type="ChEBI" id="CHEBI:49883"/>
        <label>2</label>
        <note>4Fe-4S-S-AdoMet</note>
    </ligand>
</feature>
<dbReference type="SFLD" id="SFLDS00029">
    <property type="entry name" value="Radical_SAM"/>
    <property type="match status" value="1"/>
</dbReference>
<dbReference type="GO" id="GO:0035599">
    <property type="term" value="F:aspartic acid methylthiotransferase activity"/>
    <property type="evidence" value="ECO:0007669"/>
    <property type="project" value="TreeGrafter"/>
</dbReference>
<keyword evidence="1 8" id="KW-0004">4Fe-4S</keyword>
<dbReference type="Gene3D" id="3.40.50.12160">
    <property type="entry name" value="Methylthiotransferase, N-terminal domain"/>
    <property type="match status" value="1"/>
</dbReference>
<reference evidence="12" key="1">
    <citation type="journal article" date="2014" name="Int. J. Syst. Evol. Microbiol.">
        <title>Complete genome sequence of Corynebacterium casei LMG S-19264T (=DSM 44701T), isolated from a smear-ripened cheese.</title>
        <authorList>
            <consortium name="US DOE Joint Genome Institute (JGI-PGF)"/>
            <person name="Walter F."/>
            <person name="Albersmeier A."/>
            <person name="Kalinowski J."/>
            <person name="Ruckert C."/>
        </authorList>
    </citation>
    <scope>NUCLEOTIDE SEQUENCE</scope>
    <source>
        <strain evidence="12">KCTC 12368</strain>
    </source>
</reference>
<feature type="binding site" evidence="8">
    <location>
        <position position="85"/>
    </location>
    <ligand>
        <name>[4Fe-4S] cluster</name>
        <dbReference type="ChEBI" id="CHEBI:49883"/>
        <label>1</label>
    </ligand>
</feature>
<dbReference type="InterPro" id="IPR006638">
    <property type="entry name" value="Elp3/MiaA/NifB-like_rSAM"/>
</dbReference>
<dbReference type="InterPro" id="IPR002792">
    <property type="entry name" value="TRAM_dom"/>
</dbReference>
<comment type="function">
    <text evidence="8">Catalyzes the methylthiolation of an aspartic acid residue of ribosomal protein uS12.</text>
</comment>
<dbReference type="InterPro" id="IPR020612">
    <property type="entry name" value="Methylthiotransferase_CS"/>
</dbReference>
<dbReference type="Gene3D" id="3.80.30.20">
    <property type="entry name" value="tm_1862 like domain"/>
    <property type="match status" value="1"/>
</dbReference>
<keyword evidence="3 8" id="KW-0808">Transferase</keyword>
<evidence type="ECO:0000256" key="3">
    <source>
        <dbReference type="ARBA" id="ARBA00022679"/>
    </source>
</evidence>
<dbReference type="Pfam" id="PF04055">
    <property type="entry name" value="Radical_SAM"/>
    <property type="match status" value="1"/>
</dbReference>
<comment type="subcellular location">
    <subcellularLocation>
        <location evidence="8">Cytoplasm</location>
    </subcellularLocation>
</comment>
<evidence type="ECO:0000256" key="5">
    <source>
        <dbReference type="ARBA" id="ARBA00022723"/>
    </source>
</evidence>